<feature type="signal peptide" evidence="2">
    <location>
        <begin position="1"/>
        <end position="22"/>
    </location>
</feature>
<dbReference type="GO" id="GO:0016740">
    <property type="term" value="F:transferase activity"/>
    <property type="evidence" value="ECO:0007669"/>
    <property type="project" value="InterPro"/>
</dbReference>
<evidence type="ECO:0000313" key="5">
    <source>
        <dbReference type="Proteomes" id="UP000198157"/>
    </source>
</evidence>
<feature type="chain" id="PRO_5012648001" description="L,D-TPase catalytic domain-containing protein" evidence="2">
    <location>
        <begin position="23"/>
        <end position="252"/>
    </location>
</feature>
<dbReference type="Proteomes" id="UP000198157">
    <property type="component" value="Unassembled WGS sequence"/>
</dbReference>
<accession>A0A246HL42</accession>
<evidence type="ECO:0000313" key="4">
    <source>
        <dbReference type="EMBL" id="OWQ51356.1"/>
    </source>
</evidence>
<dbReference type="OrthoDB" id="9804204at2"/>
<evidence type="ECO:0000259" key="3">
    <source>
        <dbReference type="Pfam" id="PF03734"/>
    </source>
</evidence>
<reference evidence="4 5" key="1">
    <citation type="submission" date="2017-06" db="EMBL/GenBank/DDBJ databases">
        <authorList>
            <person name="Kim H.J."/>
            <person name="Triplett B.A."/>
        </authorList>
    </citation>
    <scope>NUCLEOTIDE SEQUENCE [LARGE SCALE GENOMIC DNA]</scope>
    <source>
        <strain evidence="4 5">13146</strain>
    </source>
</reference>
<feature type="domain" description="L,D-TPase catalytic" evidence="3">
    <location>
        <begin position="62"/>
        <end position="221"/>
    </location>
</feature>
<sequence>MMPLFRSVTAAVLLVVTAPVFAAVLEGSTQLVVVTTDGWDATQGKLQAFERTAKGWQPQGAAFEVAVGRSGSAWGEGLHSAQPGTPQKQEGDGRSPAGIFAIGPAFGYAPGLTSGLPYQPMRDTSYCMDVPDSPYYNRIVDAEVVGAEAVEGSTEPMRLDLHNKGDVRYREGFVIEHNPKATPGRGSCIFAHLWRTPGEATAGCTAMEPAHMTRLLAWLNASARPRFVLLPRAEYQRLQAEWQLPVLAGSVH</sequence>
<evidence type="ECO:0000256" key="2">
    <source>
        <dbReference type="SAM" id="SignalP"/>
    </source>
</evidence>
<comment type="caution">
    <text evidence="4">The sequence shown here is derived from an EMBL/GenBank/DDBJ whole genome shotgun (WGS) entry which is preliminary data.</text>
</comment>
<feature type="region of interest" description="Disordered" evidence="1">
    <location>
        <begin position="74"/>
        <end position="96"/>
    </location>
</feature>
<dbReference type="PANTHER" id="PTHR38589:SF1">
    <property type="entry name" value="BLR0621 PROTEIN"/>
    <property type="match status" value="1"/>
</dbReference>
<dbReference type="PANTHER" id="PTHR38589">
    <property type="entry name" value="BLR0621 PROTEIN"/>
    <property type="match status" value="1"/>
</dbReference>
<dbReference type="InterPro" id="IPR005490">
    <property type="entry name" value="LD_TPept_cat_dom"/>
</dbReference>
<name>A0A246HL42_STEMA</name>
<organism evidence="4 5">
    <name type="scientific">Stenotrophomonas maltophilia</name>
    <name type="common">Pseudomonas maltophilia</name>
    <name type="synonym">Xanthomonas maltophilia</name>
    <dbReference type="NCBI Taxonomy" id="40324"/>
    <lineage>
        <taxon>Bacteria</taxon>
        <taxon>Pseudomonadati</taxon>
        <taxon>Pseudomonadota</taxon>
        <taxon>Gammaproteobacteria</taxon>
        <taxon>Lysobacterales</taxon>
        <taxon>Lysobacteraceae</taxon>
        <taxon>Stenotrophomonas</taxon>
        <taxon>Stenotrophomonas maltophilia group</taxon>
    </lineage>
</organism>
<gene>
    <name evidence="4" type="ORF">CEE60_15025</name>
</gene>
<keyword evidence="2" id="KW-0732">Signal</keyword>
<protein>
    <recommendedName>
        <fullName evidence="3">L,D-TPase catalytic domain-containing protein</fullName>
    </recommendedName>
</protein>
<dbReference type="Pfam" id="PF03734">
    <property type="entry name" value="YkuD"/>
    <property type="match status" value="1"/>
</dbReference>
<dbReference type="EMBL" id="NIVS01000042">
    <property type="protein sequence ID" value="OWQ51356.1"/>
    <property type="molecule type" value="Genomic_DNA"/>
</dbReference>
<proteinExistence type="predicted"/>
<dbReference type="AlphaFoldDB" id="A0A246HL42"/>
<evidence type="ECO:0000256" key="1">
    <source>
        <dbReference type="SAM" id="MobiDB-lite"/>
    </source>
</evidence>